<keyword evidence="2" id="KW-1185">Reference proteome</keyword>
<gene>
    <name evidence="1" type="ORF">WDK88_44565</name>
</gene>
<reference evidence="1" key="2">
    <citation type="submission" date="2024-03" db="EMBL/GenBank/DDBJ databases">
        <authorList>
            <person name="Bromfield E.S.P."/>
            <person name="Cloutier S."/>
        </authorList>
    </citation>
    <scope>NUCLEOTIDE SEQUENCE</scope>
    <source>
        <strain evidence="1">5S5</strain>
        <plasmid evidence="1">pBs5S5b</plasmid>
    </source>
</reference>
<proteinExistence type="predicted"/>
<dbReference type="EMBL" id="CP147712">
    <property type="protein sequence ID" value="WXC84703.1"/>
    <property type="molecule type" value="Genomic_DNA"/>
</dbReference>
<name>A0ABZ2PBK6_9BRAD</name>
<dbReference type="Proteomes" id="UP001432046">
    <property type="component" value="Plasmid pBs5S5b"/>
</dbReference>
<sequence length="595" mass="64282">MIDGLTLPAPADGAAALAATLAWIGASEGSDELFSQGLKPLDASGAPESLAEHLAMANLPSWRDMIVAATNQSQPQHLDPSLTWLMAHAALEIAVAATRTGLFYAVDELQMLGEVSDANMAAAVCARVAGRADTYPLLARLQARLHSLWDGRFNDRLRQYAERTAGTPLTTRTLWPRHDGMPMGDGWAHQAAARLWPERYMAMLTGLPSLFQSGFAEPLEPLDIDRVATLIGACPAIFSDEGAPLGPVIPFVLLEAIEGRLPAMAVDDMLGAEAGVARLLEAVLSRPDGHWLGRAWLQQIIWRNTPRRAGRAQVDVDAQRAVRDQLLVGLSSNIAPLRTEAFKWIRAEEPLWVVYRILAEASILEAHGDPVAAAEDLANGVVQGLVTATGRADGMTTRSAESDVVARVLSRIPDLALWFGTLWRDTYEVRESLSYPIQHGLDNPAYPALSWGLNGLNASQRTPVDQANLWRAIAGAVFETQRIDPNAWLFNGPMLPITRVTVQLGAALAERGIVPIDDLASFLGDQLDPSAEHVRLWQIARAEASDTLTLEAGRKVGACLVREAIETALGEPQPSWDVALDAAGKADLADFARRL</sequence>
<evidence type="ECO:0000313" key="2">
    <source>
        <dbReference type="Proteomes" id="UP001432046"/>
    </source>
</evidence>
<accession>A0ABZ2PBK6</accession>
<reference evidence="1" key="1">
    <citation type="journal article" date="2021" name="Int. J. Syst. Evol. Microbiol.">
        <title>Bradyrhizobium septentrionale sp. nov. (sv. septentrionale) and Bradyrhizobium quebecense sp. nov. (sv. septentrionale) associated with legumes native to Canada possess rearranged symbiosis genes and numerous insertion sequences.</title>
        <authorList>
            <person name="Bromfield E.S.P."/>
            <person name="Cloutier S."/>
        </authorList>
    </citation>
    <scope>NUCLEOTIDE SEQUENCE</scope>
    <source>
        <strain evidence="1">5S5</strain>
    </source>
</reference>
<dbReference type="RefSeq" id="WP_338835116.1">
    <property type="nucleotide sequence ID" value="NZ_CP147712.1"/>
</dbReference>
<protein>
    <submittedName>
        <fullName evidence="1">Uncharacterized protein</fullName>
    </submittedName>
</protein>
<organism evidence="1 2">
    <name type="scientific">Bradyrhizobium septentrionale</name>
    <dbReference type="NCBI Taxonomy" id="1404411"/>
    <lineage>
        <taxon>Bacteria</taxon>
        <taxon>Pseudomonadati</taxon>
        <taxon>Pseudomonadota</taxon>
        <taxon>Alphaproteobacteria</taxon>
        <taxon>Hyphomicrobiales</taxon>
        <taxon>Nitrobacteraceae</taxon>
        <taxon>Bradyrhizobium</taxon>
    </lineage>
</organism>
<geneLocation type="plasmid" evidence="1 2">
    <name>pBs5S5b</name>
</geneLocation>
<keyword evidence="1" id="KW-0614">Plasmid</keyword>
<evidence type="ECO:0000313" key="1">
    <source>
        <dbReference type="EMBL" id="WXC84703.1"/>
    </source>
</evidence>